<dbReference type="GO" id="GO:0004519">
    <property type="term" value="F:endonuclease activity"/>
    <property type="evidence" value="ECO:0007669"/>
    <property type="project" value="UniProtKB-KW"/>
</dbReference>
<keyword evidence="3" id="KW-0255">Endonuclease</keyword>
<accession>A0AA97FG07</accession>
<proteinExistence type="predicted"/>
<feature type="chain" id="PRO_5041647222" evidence="1">
    <location>
        <begin position="33"/>
        <end position="223"/>
    </location>
</feature>
<dbReference type="Proteomes" id="UP001305498">
    <property type="component" value="Chromosome"/>
</dbReference>
<dbReference type="RefSeq" id="WP_317138979.1">
    <property type="nucleotide sequence ID" value="NZ_CP118157.1"/>
</dbReference>
<organism evidence="3 4">
    <name type="scientific">Microbacterium betulae</name>
    <dbReference type="NCBI Taxonomy" id="2981139"/>
    <lineage>
        <taxon>Bacteria</taxon>
        <taxon>Bacillati</taxon>
        <taxon>Actinomycetota</taxon>
        <taxon>Actinomycetes</taxon>
        <taxon>Micrococcales</taxon>
        <taxon>Microbacteriaceae</taxon>
        <taxon>Microbacterium</taxon>
    </lineage>
</organism>
<reference evidence="3 4" key="1">
    <citation type="submission" date="2023-02" db="EMBL/GenBank/DDBJ databases">
        <title>Microbacterium betulae sp. nov., isolated from birch wood.</title>
        <authorList>
            <person name="Pasciak M."/>
            <person name="Pawlik K.J."/>
            <person name="Martynowski D."/>
            <person name="Laczmanski L."/>
            <person name="Ciekot J."/>
            <person name="Szponar B."/>
            <person name="Wojcik-Fatla A."/>
            <person name="Mackiewicz B."/>
            <person name="Farian E."/>
            <person name="Cholewa G."/>
            <person name="Cholewa A."/>
            <person name="Dutkiewicz J."/>
        </authorList>
    </citation>
    <scope>NUCLEOTIDE SEQUENCE [LARGE SCALE GENOMIC DNA]</scope>
    <source>
        <strain evidence="3 4">AB</strain>
    </source>
</reference>
<feature type="domain" description="GmrSD restriction endonucleases C-terminal" evidence="2">
    <location>
        <begin position="83"/>
        <end position="205"/>
    </location>
</feature>
<evidence type="ECO:0000259" key="2">
    <source>
        <dbReference type="Pfam" id="PF07510"/>
    </source>
</evidence>
<sequence>MTSPRAPFVRVALTAVLVPALLVGAHPDAASAASTVNASTLLNTLPVKAENTSKYDRSLFNYGIDADKDGCNTRAEVLMAESKKNVTHAKSSCTVKTGRWHSQYDGRTYTDASKLEIDHLVALSEAWDSGAQKWSASRRQKFANDLGYAWTLNAVSTASNQAKVDKDPAQWLPAKNRCQYVAEWVAVKYRWSLAIDAAEKTAIQKAMKGCTAASLTVTAPKKA</sequence>
<dbReference type="EMBL" id="CP118157">
    <property type="protein sequence ID" value="WOF22508.1"/>
    <property type="molecule type" value="Genomic_DNA"/>
</dbReference>
<evidence type="ECO:0000313" key="3">
    <source>
        <dbReference type="EMBL" id="WOF22508.1"/>
    </source>
</evidence>
<dbReference type="KEGG" id="mbet:N8K70_14085"/>
<name>A0AA97FG07_9MICO</name>
<protein>
    <submittedName>
        <fullName evidence="3">HNH endonuclease family protein</fullName>
    </submittedName>
</protein>
<evidence type="ECO:0000313" key="4">
    <source>
        <dbReference type="Proteomes" id="UP001305498"/>
    </source>
</evidence>
<dbReference type="PANTHER" id="PTHR24094:SF15">
    <property type="entry name" value="AMP-DEPENDENT SYNTHETASE_LIGASE DOMAIN-CONTAINING PROTEIN-RELATED"/>
    <property type="match status" value="1"/>
</dbReference>
<evidence type="ECO:0000256" key="1">
    <source>
        <dbReference type="SAM" id="SignalP"/>
    </source>
</evidence>
<keyword evidence="4" id="KW-1185">Reference proteome</keyword>
<dbReference type="Pfam" id="PF07510">
    <property type="entry name" value="GmrSD_C"/>
    <property type="match status" value="1"/>
</dbReference>
<keyword evidence="3" id="KW-0540">Nuclease</keyword>
<dbReference type="InterPro" id="IPR011089">
    <property type="entry name" value="GmrSD_C"/>
</dbReference>
<dbReference type="AlphaFoldDB" id="A0AA97FG07"/>
<dbReference type="PANTHER" id="PTHR24094">
    <property type="entry name" value="SECRETED PROTEIN"/>
    <property type="match status" value="1"/>
</dbReference>
<gene>
    <name evidence="3" type="ORF">N8K70_14085</name>
</gene>
<keyword evidence="3" id="KW-0378">Hydrolase</keyword>
<feature type="signal peptide" evidence="1">
    <location>
        <begin position="1"/>
        <end position="32"/>
    </location>
</feature>
<keyword evidence="1" id="KW-0732">Signal</keyword>